<dbReference type="CDD" id="cd07377">
    <property type="entry name" value="WHTH_GntR"/>
    <property type="match status" value="1"/>
</dbReference>
<organism evidence="5 6">
    <name type="scientific">Anaerobaca lacustris</name>
    <dbReference type="NCBI Taxonomy" id="3044600"/>
    <lineage>
        <taxon>Bacteria</taxon>
        <taxon>Pseudomonadati</taxon>
        <taxon>Planctomycetota</taxon>
        <taxon>Phycisphaerae</taxon>
        <taxon>Sedimentisphaerales</taxon>
        <taxon>Anaerobacaceae</taxon>
        <taxon>Anaerobaca</taxon>
    </lineage>
</organism>
<dbReference type="Gene3D" id="1.10.10.10">
    <property type="entry name" value="Winged helix-like DNA-binding domain superfamily/Winged helix DNA-binding domain"/>
    <property type="match status" value="1"/>
</dbReference>
<keyword evidence="2" id="KW-0238">DNA-binding</keyword>
<keyword evidence="6" id="KW-1185">Reference proteome</keyword>
<feature type="domain" description="HTH gntR-type" evidence="4">
    <location>
        <begin position="11"/>
        <end position="79"/>
    </location>
</feature>
<evidence type="ECO:0000313" key="5">
    <source>
        <dbReference type="EMBL" id="MDI6448373.1"/>
    </source>
</evidence>
<keyword evidence="3" id="KW-0804">Transcription</keyword>
<dbReference type="PANTHER" id="PTHR38445">
    <property type="entry name" value="HTH-TYPE TRANSCRIPTIONAL REPRESSOR YTRA"/>
    <property type="match status" value="1"/>
</dbReference>
<dbReference type="GO" id="GO:0003700">
    <property type="term" value="F:DNA-binding transcription factor activity"/>
    <property type="evidence" value="ECO:0007669"/>
    <property type="project" value="InterPro"/>
</dbReference>
<dbReference type="AlphaFoldDB" id="A0AAW6TRQ4"/>
<accession>A0AAW6TRQ4</accession>
<gene>
    <name evidence="5" type="ORF">QJ522_04905</name>
</gene>
<sequence length="134" mass="15391">MLLQIDHHSGQPIYRQVMEQIRRQILAGHLSEGEQLVSVRELAGQLKVNPMTISKAYSLLEIEGLLERRRGVGLFVARIRPDQKSRTKSEVLEQILARAVATAVQLDIPESEVHEAIERLFERYGVAMRRQEHE</sequence>
<evidence type="ECO:0000256" key="2">
    <source>
        <dbReference type="ARBA" id="ARBA00023125"/>
    </source>
</evidence>
<reference evidence="5" key="1">
    <citation type="submission" date="2023-05" db="EMBL/GenBank/DDBJ databases">
        <title>Anaerotaeda fermentans gen. nov., sp. nov., a novel anaerobic planctomycete of the new family within the order Sedimentisphaerales isolated from Taman Peninsula, Russia.</title>
        <authorList>
            <person name="Khomyakova M.A."/>
            <person name="Merkel A.Y."/>
            <person name="Slobodkin A.I."/>
        </authorList>
    </citation>
    <scope>NUCLEOTIDE SEQUENCE</scope>
    <source>
        <strain evidence="5">M17dextr</strain>
    </source>
</reference>
<dbReference type="InterPro" id="IPR036388">
    <property type="entry name" value="WH-like_DNA-bd_sf"/>
</dbReference>
<protein>
    <submittedName>
        <fullName evidence="5">GntR family transcriptional regulator</fullName>
    </submittedName>
</protein>
<evidence type="ECO:0000256" key="1">
    <source>
        <dbReference type="ARBA" id="ARBA00023015"/>
    </source>
</evidence>
<dbReference type="EMBL" id="JASCXX010000004">
    <property type="protein sequence ID" value="MDI6448373.1"/>
    <property type="molecule type" value="Genomic_DNA"/>
</dbReference>
<dbReference type="SMART" id="SM00345">
    <property type="entry name" value="HTH_GNTR"/>
    <property type="match status" value="1"/>
</dbReference>
<dbReference type="SUPFAM" id="SSF46785">
    <property type="entry name" value="Winged helix' DNA-binding domain"/>
    <property type="match status" value="1"/>
</dbReference>
<evidence type="ECO:0000259" key="4">
    <source>
        <dbReference type="PROSITE" id="PS50949"/>
    </source>
</evidence>
<dbReference type="Proteomes" id="UP001431776">
    <property type="component" value="Unassembled WGS sequence"/>
</dbReference>
<dbReference type="PROSITE" id="PS50949">
    <property type="entry name" value="HTH_GNTR"/>
    <property type="match status" value="1"/>
</dbReference>
<evidence type="ECO:0000313" key="6">
    <source>
        <dbReference type="Proteomes" id="UP001431776"/>
    </source>
</evidence>
<name>A0AAW6TRQ4_9BACT</name>
<keyword evidence="1" id="KW-0805">Transcription regulation</keyword>
<evidence type="ECO:0000256" key="3">
    <source>
        <dbReference type="ARBA" id="ARBA00023163"/>
    </source>
</evidence>
<dbReference type="RefSeq" id="WP_349243779.1">
    <property type="nucleotide sequence ID" value="NZ_JASCXX010000004.1"/>
</dbReference>
<comment type="caution">
    <text evidence="5">The sequence shown here is derived from an EMBL/GenBank/DDBJ whole genome shotgun (WGS) entry which is preliminary data.</text>
</comment>
<dbReference type="Pfam" id="PF00392">
    <property type="entry name" value="GntR"/>
    <property type="match status" value="1"/>
</dbReference>
<dbReference type="PANTHER" id="PTHR38445:SF9">
    <property type="entry name" value="HTH-TYPE TRANSCRIPTIONAL REPRESSOR YTRA"/>
    <property type="match status" value="1"/>
</dbReference>
<proteinExistence type="predicted"/>
<dbReference type="InterPro" id="IPR036390">
    <property type="entry name" value="WH_DNA-bd_sf"/>
</dbReference>
<dbReference type="InterPro" id="IPR000524">
    <property type="entry name" value="Tscrpt_reg_HTH_GntR"/>
</dbReference>
<dbReference type="GO" id="GO:0003677">
    <property type="term" value="F:DNA binding"/>
    <property type="evidence" value="ECO:0007669"/>
    <property type="project" value="UniProtKB-KW"/>
</dbReference>